<keyword evidence="4 7" id="KW-0547">Nucleotide-binding</keyword>
<dbReference type="InterPro" id="IPR027417">
    <property type="entry name" value="P-loop_NTPase"/>
</dbReference>
<proteinExistence type="inferred from homology"/>
<dbReference type="Proteomes" id="UP001201020">
    <property type="component" value="Chromosome"/>
</dbReference>
<dbReference type="InterPro" id="IPR020618">
    <property type="entry name" value="Adenyl_kinase_AK6"/>
</dbReference>
<keyword evidence="1 7" id="KW-0690">Ribosome biogenesis</keyword>
<comment type="caution">
    <text evidence="7">Lacks conserved residue(s) required for the propagation of feature annotation.</text>
</comment>
<feature type="binding site" evidence="7">
    <location>
        <position position="110"/>
    </location>
    <ligand>
        <name>ATP</name>
        <dbReference type="ChEBI" id="CHEBI:30616"/>
    </ligand>
</feature>
<dbReference type="Pfam" id="PF13238">
    <property type="entry name" value="AAA_18"/>
    <property type="match status" value="1"/>
</dbReference>
<feature type="region of interest" description="LID" evidence="7">
    <location>
        <begin position="109"/>
        <end position="119"/>
    </location>
</feature>
<keyword evidence="2 7" id="KW-0698">rRNA processing</keyword>
<dbReference type="GO" id="GO:0016887">
    <property type="term" value="F:ATP hydrolysis activity"/>
    <property type="evidence" value="ECO:0007669"/>
    <property type="project" value="InterPro"/>
</dbReference>
<comment type="subunit">
    <text evidence="7">Interacts with uS11. Not a structural component of 40S pre-ribosomes, but transiently interacts with them by binding to uS11.</text>
</comment>
<comment type="similarity">
    <text evidence="7">Belongs to the adenylate kinase family. AK6 subfamily.</text>
</comment>
<dbReference type="AlphaFoldDB" id="A0A9Y1FLV9"/>
<dbReference type="GO" id="GO:0006364">
    <property type="term" value="P:rRNA processing"/>
    <property type="evidence" value="ECO:0007669"/>
    <property type="project" value="UniProtKB-KW"/>
</dbReference>
<reference evidence="8" key="1">
    <citation type="journal article" date="2022" name="Nat. Microbiol.">
        <title>Unique mobile elements and scalable gene flow at the prokaryote-eukaryote boundary revealed by circularized Asgard archaea genomes.</title>
        <authorList>
            <person name="Wu F."/>
            <person name="Speth D.R."/>
            <person name="Philosof A."/>
            <person name="Cremiere A."/>
            <person name="Narayanan A."/>
            <person name="Barco R.A."/>
            <person name="Connon S.A."/>
            <person name="Amend J.P."/>
            <person name="Antoshechkin I.A."/>
            <person name="Orphan V.J."/>
        </authorList>
    </citation>
    <scope>NUCLEOTIDE SEQUENCE</scope>
    <source>
        <strain evidence="8">PM71</strain>
    </source>
</reference>
<evidence type="ECO:0000256" key="5">
    <source>
        <dbReference type="ARBA" id="ARBA00022777"/>
    </source>
</evidence>
<dbReference type="PANTHER" id="PTHR12595">
    <property type="entry name" value="POS9-ACTIVATING FACTOR FAP7-RELATED"/>
    <property type="match status" value="1"/>
</dbReference>
<comment type="catalytic activity">
    <reaction evidence="7">
        <text>AMP + ATP = 2 ADP</text>
        <dbReference type="Rhea" id="RHEA:12973"/>
        <dbReference type="ChEBI" id="CHEBI:30616"/>
        <dbReference type="ChEBI" id="CHEBI:456215"/>
        <dbReference type="ChEBI" id="CHEBI:456216"/>
        <dbReference type="EC" id="2.7.4.3"/>
    </reaction>
</comment>
<dbReference type="Gene3D" id="3.40.50.300">
    <property type="entry name" value="P-loop containing nucleotide triphosphate hydrolases"/>
    <property type="match status" value="1"/>
</dbReference>
<keyword evidence="5 7" id="KW-0418">Kinase</keyword>
<dbReference type="SUPFAM" id="SSF52540">
    <property type="entry name" value="P-loop containing nucleoside triphosphate hydrolases"/>
    <property type="match status" value="1"/>
</dbReference>
<evidence type="ECO:0000256" key="3">
    <source>
        <dbReference type="ARBA" id="ARBA00022679"/>
    </source>
</evidence>
<dbReference type="EMBL" id="CP084166">
    <property type="protein sequence ID" value="UJG42057.1"/>
    <property type="molecule type" value="Genomic_DNA"/>
</dbReference>
<evidence type="ECO:0000256" key="2">
    <source>
        <dbReference type="ARBA" id="ARBA00022552"/>
    </source>
</evidence>
<feature type="binding site" evidence="7">
    <location>
        <position position="17"/>
    </location>
    <ligand>
        <name>ATP</name>
        <dbReference type="ChEBI" id="CHEBI:30616"/>
    </ligand>
</feature>
<organism evidence="8">
    <name type="scientific">Candidatus Heimdallarchaeum aukensis</name>
    <dbReference type="NCBI Taxonomy" id="2876573"/>
    <lineage>
        <taxon>Archaea</taxon>
        <taxon>Promethearchaeati</taxon>
        <taxon>Candidatus Heimdallarchaeota</taxon>
        <taxon>Candidatus Heimdallarchaeia (ex Rinke et al. 2021) (nom. nud.)</taxon>
        <taxon>Candidatus Heimdallarchaeales</taxon>
        <taxon>Candidatus Heimdallarchaeaceae</taxon>
        <taxon>Candidatus Heimdallarchaeum</taxon>
    </lineage>
</organism>
<dbReference type="GO" id="GO:0042274">
    <property type="term" value="P:ribosomal small subunit biogenesis"/>
    <property type="evidence" value="ECO:0007669"/>
    <property type="project" value="UniProtKB-UniRule"/>
</dbReference>
<comment type="function">
    <text evidence="7">Broad-specificity nucleoside monophosphate (NMP) kinase that catalyzes the reversible transfer of the terminal phosphate group between nucleoside triphosphates and monophosphates. Has also ATPase activity. Involved in the late maturation steps of the 30S ribosomal particles, specifically 16S rRNA maturation. While NMP activity is not required for ribosome maturation, ATPase activity is. Associates transiently with small ribosomal subunit protein uS11. ATP hydrolysis breaks the interaction with uS11. May temporarily remove uS11 from the ribosome to enable a conformational change of the ribosomal RNA that is needed for the final maturation step of the small ribosomal subunit.</text>
</comment>
<evidence type="ECO:0000313" key="8">
    <source>
        <dbReference type="EMBL" id="UJG42057.1"/>
    </source>
</evidence>
<evidence type="ECO:0000256" key="1">
    <source>
        <dbReference type="ARBA" id="ARBA00022517"/>
    </source>
</evidence>
<feature type="binding site" evidence="7">
    <location>
        <position position="16"/>
    </location>
    <ligand>
        <name>ATP</name>
        <dbReference type="ChEBI" id="CHEBI:30616"/>
    </ligand>
</feature>
<feature type="binding site" evidence="7">
    <location>
        <position position="12"/>
    </location>
    <ligand>
        <name>ATP</name>
        <dbReference type="ChEBI" id="CHEBI:30616"/>
    </ligand>
</feature>
<feature type="binding site" evidence="7">
    <location>
        <position position="14"/>
    </location>
    <ligand>
        <name>ATP</name>
        <dbReference type="ChEBI" id="CHEBI:30616"/>
    </ligand>
</feature>
<evidence type="ECO:0000256" key="6">
    <source>
        <dbReference type="ARBA" id="ARBA00022840"/>
    </source>
</evidence>
<protein>
    <recommendedName>
        <fullName evidence="7">Putative adenylate kinase</fullName>
        <shortName evidence="7">AK</shortName>
        <ecNumber evidence="7">2.7.4.3</ecNumber>
    </recommendedName>
    <alternativeName>
        <fullName evidence="7">ATP-AMP transphosphorylase</fullName>
    </alternativeName>
</protein>
<evidence type="ECO:0000256" key="7">
    <source>
        <dbReference type="HAMAP-Rule" id="MF_00039"/>
    </source>
</evidence>
<gene>
    <name evidence="8" type="ORF">K9W45_06230</name>
</gene>
<evidence type="ECO:0000256" key="4">
    <source>
        <dbReference type="ARBA" id="ARBA00022741"/>
    </source>
</evidence>
<feature type="binding site" evidence="7">
    <location>
        <position position="15"/>
    </location>
    <ligand>
        <name>ATP</name>
        <dbReference type="ChEBI" id="CHEBI:30616"/>
    </ligand>
</feature>
<sequence>MKKAIIITGTPGTGKTTLAKKLESDGYPVVNITNLVREKELYETYDKKLDTLIVDEEKLEKELIKLIESNTSKFPLVLDSHLVEIPKDFLFHCFVLQCSIKNLISRLKERDYKQIKIDENVEAEIMEVVLTDMLELYSPEKVTVINTDGNIEESYKKMKEKIESLLNINSN</sequence>
<dbReference type="PANTHER" id="PTHR12595:SF0">
    <property type="entry name" value="ADENYLATE KINASE ISOENZYME 6"/>
    <property type="match status" value="1"/>
</dbReference>
<accession>A0A9Y1FLV9</accession>
<keyword evidence="3 7" id="KW-0808">Transferase</keyword>
<name>A0A9Y1FLV9_9ARCH</name>
<dbReference type="HAMAP" id="MF_00039">
    <property type="entry name" value="Adenylate_kinase_AK6"/>
    <property type="match status" value="1"/>
</dbReference>
<dbReference type="GO" id="GO:0004017">
    <property type="term" value="F:AMP kinase activity"/>
    <property type="evidence" value="ECO:0007669"/>
    <property type="project" value="UniProtKB-UniRule"/>
</dbReference>
<keyword evidence="6 7" id="KW-0067">ATP-binding</keyword>
<comment type="catalytic activity">
    <reaction evidence="7">
        <text>ATP + H2O = ADP + phosphate + H(+)</text>
        <dbReference type="Rhea" id="RHEA:13065"/>
        <dbReference type="ChEBI" id="CHEBI:15377"/>
        <dbReference type="ChEBI" id="CHEBI:15378"/>
        <dbReference type="ChEBI" id="CHEBI:30616"/>
        <dbReference type="ChEBI" id="CHEBI:43474"/>
        <dbReference type="ChEBI" id="CHEBI:456216"/>
    </reaction>
</comment>
<dbReference type="GO" id="GO:0005524">
    <property type="term" value="F:ATP binding"/>
    <property type="evidence" value="ECO:0007669"/>
    <property type="project" value="UniProtKB-UniRule"/>
</dbReference>
<dbReference type="EC" id="2.7.4.3" evidence="7"/>